<dbReference type="Proteomes" id="UP000076532">
    <property type="component" value="Unassembled WGS sequence"/>
</dbReference>
<feature type="non-terminal residue" evidence="1">
    <location>
        <position position="1"/>
    </location>
</feature>
<dbReference type="OrthoDB" id="10262720at2759"/>
<accession>A0A166LVX7</accession>
<proteinExistence type="predicted"/>
<reference evidence="1 2" key="1">
    <citation type="journal article" date="2016" name="Mol. Biol. Evol.">
        <title>Comparative Genomics of Early-Diverging Mushroom-Forming Fungi Provides Insights into the Origins of Lignocellulose Decay Capabilities.</title>
        <authorList>
            <person name="Nagy L.G."/>
            <person name="Riley R."/>
            <person name="Tritt A."/>
            <person name="Adam C."/>
            <person name="Daum C."/>
            <person name="Floudas D."/>
            <person name="Sun H."/>
            <person name="Yadav J.S."/>
            <person name="Pangilinan J."/>
            <person name="Larsson K.H."/>
            <person name="Matsuura K."/>
            <person name="Barry K."/>
            <person name="Labutti K."/>
            <person name="Kuo R."/>
            <person name="Ohm R.A."/>
            <person name="Bhattacharya S.S."/>
            <person name="Shirouzu T."/>
            <person name="Yoshinaga Y."/>
            <person name="Martin F.M."/>
            <person name="Grigoriev I.V."/>
            <person name="Hibbett D.S."/>
        </authorList>
    </citation>
    <scope>NUCLEOTIDE SEQUENCE [LARGE SCALE GENOMIC DNA]</scope>
    <source>
        <strain evidence="1 2">CBS 109695</strain>
    </source>
</reference>
<dbReference type="EMBL" id="KV417533">
    <property type="protein sequence ID" value="KZP23371.1"/>
    <property type="molecule type" value="Genomic_DNA"/>
</dbReference>
<dbReference type="STRING" id="436010.A0A166LVX7"/>
<keyword evidence="2" id="KW-1185">Reference proteome</keyword>
<evidence type="ECO:0000313" key="2">
    <source>
        <dbReference type="Proteomes" id="UP000076532"/>
    </source>
</evidence>
<sequence length="50" mass="5840">DWIKASLMKPSLPFDVLLNKDSKRKIQSSVGWKKNDRLFGSDCYRTSCFE</sequence>
<name>A0A166LVX7_9AGAM</name>
<gene>
    <name evidence="1" type="ORF">FIBSPDRAFT_737542</name>
</gene>
<evidence type="ECO:0000313" key="1">
    <source>
        <dbReference type="EMBL" id="KZP23371.1"/>
    </source>
</evidence>
<dbReference type="AlphaFoldDB" id="A0A166LVX7"/>
<protein>
    <submittedName>
        <fullName evidence="1">Uncharacterized protein</fullName>
    </submittedName>
</protein>
<organism evidence="1 2">
    <name type="scientific">Athelia psychrophila</name>
    <dbReference type="NCBI Taxonomy" id="1759441"/>
    <lineage>
        <taxon>Eukaryota</taxon>
        <taxon>Fungi</taxon>
        <taxon>Dikarya</taxon>
        <taxon>Basidiomycota</taxon>
        <taxon>Agaricomycotina</taxon>
        <taxon>Agaricomycetes</taxon>
        <taxon>Agaricomycetidae</taxon>
        <taxon>Atheliales</taxon>
        <taxon>Atheliaceae</taxon>
        <taxon>Athelia</taxon>
    </lineage>
</organism>
<dbReference type="Gene3D" id="3.30.420.40">
    <property type="match status" value="1"/>
</dbReference>